<dbReference type="Proteomes" id="UP000238322">
    <property type="component" value="Unassembled WGS sequence"/>
</dbReference>
<protein>
    <submittedName>
        <fullName evidence="11">Pectate lyase</fullName>
    </submittedName>
</protein>
<comment type="caution">
    <text evidence="11">The sequence shown here is derived from an EMBL/GenBank/DDBJ whole genome shotgun (WGS) entry which is preliminary data.</text>
</comment>
<gene>
    <name evidence="11" type="ORF">C5Y83_13280</name>
</gene>
<dbReference type="AlphaFoldDB" id="A0A2S8FQM8"/>
<sequence length="445" mass="49041">MRFFRHLPLASLLLGLFVVPATAATYFVAPDGTDTNPGTIEQPFATLGRAQQEVAPGDTVYLRGGTYPVDESQIAYKRRIWAHVFRLNKSGTEEAPIRYWAYENERPVFDFSAVKPTGMRVHAFSVSGSWLHFRGIEVVGVQVTMKGHTQSICFASDGSHNIFEQLSMHDGMAIGIYAVRGSDNVFLNCDAYNNYDSVSEGGRGGNVDGFGCHPVPGATGNVFRGCRAWFNSDDGFDCINAAETVRFENCWAFWNGYGPEFTRRADGNGFKAGGYAGTPVFRLPRPIPRHEVVKCLAVRNKAYGFYANHHIGGCDWLNNTGYRNGANFNMLSRQKDNATDVPGYGHVLKNNLSFRGRDLVNVDEEECELSHNSFDDAVDVSSDDFRSLDEQQLLLPRQADGELPEITLLHLSPGSDCIDRGISVGISFEGESPDLGAFETGIGRK</sequence>
<reference evidence="11 12" key="1">
    <citation type="submission" date="2018-02" db="EMBL/GenBank/DDBJ databases">
        <title>Comparative genomes isolates from brazilian mangrove.</title>
        <authorList>
            <person name="Araujo J.E."/>
            <person name="Taketani R.G."/>
            <person name="Silva M.C.P."/>
            <person name="Loureco M.V."/>
            <person name="Andreote F.D."/>
        </authorList>
    </citation>
    <scope>NUCLEOTIDE SEQUENCE [LARGE SCALE GENOMIC DNA]</scope>
    <source>
        <strain evidence="11 12">Hex-1 MGV</strain>
    </source>
</reference>
<dbReference type="RefSeq" id="WP_105330217.1">
    <property type="nucleotide sequence ID" value="NZ_PUHY01000010.1"/>
</dbReference>
<evidence type="ECO:0000259" key="10">
    <source>
        <dbReference type="Pfam" id="PF22842"/>
    </source>
</evidence>
<evidence type="ECO:0000256" key="2">
    <source>
        <dbReference type="ARBA" id="ARBA00004613"/>
    </source>
</evidence>
<comment type="cofactor">
    <cofactor evidence="1">
        <name>Ca(2+)</name>
        <dbReference type="ChEBI" id="CHEBI:29108"/>
    </cofactor>
</comment>
<evidence type="ECO:0000313" key="11">
    <source>
        <dbReference type="EMBL" id="PQO34486.1"/>
    </source>
</evidence>
<evidence type="ECO:0000256" key="4">
    <source>
        <dbReference type="ARBA" id="ARBA00022723"/>
    </source>
</evidence>
<keyword evidence="5 9" id="KW-0732">Signal</keyword>
<evidence type="ECO:0000256" key="7">
    <source>
        <dbReference type="ARBA" id="ARBA00023239"/>
    </source>
</evidence>
<feature type="domain" description="Pel9A-like right handed beta-helix region" evidence="10">
    <location>
        <begin position="20"/>
        <end position="357"/>
    </location>
</feature>
<feature type="chain" id="PRO_5015585178" evidence="9">
    <location>
        <begin position="24"/>
        <end position="445"/>
    </location>
</feature>
<name>A0A2S8FQM8_9BACT</name>
<evidence type="ECO:0000313" key="12">
    <source>
        <dbReference type="Proteomes" id="UP000238322"/>
    </source>
</evidence>
<dbReference type="InterPro" id="IPR052052">
    <property type="entry name" value="Polysaccharide_Lyase_9"/>
</dbReference>
<proteinExistence type="inferred from homology"/>
<evidence type="ECO:0000256" key="9">
    <source>
        <dbReference type="SAM" id="SignalP"/>
    </source>
</evidence>
<dbReference type="PANTHER" id="PTHR40088">
    <property type="entry name" value="PECTATE LYASE (EUROFUNG)"/>
    <property type="match status" value="1"/>
</dbReference>
<dbReference type="InterPro" id="IPR011050">
    <property type="entry name" value="Pectin_lyase_fold/virulence"/>
</dbReference>
<dbReference type="GO" id="GO:0016837">
    <property type="term" value="F:carbon-oxygen lyase activity, acting on polysaccharides"/>
    <property type="evidence" value="ECO:0007669"/>
    <property type="project" value="TreeGrafter"/>
</dbReference>
<dbReference type="EMBL" id="PUHY01000010">
    <property type="protein sequence ID" value="PQO34486.1"/>
    <property type="molecule type" value="Genomic_DNA"/>
</dbReference>
<dbReference type="SUPFAM" id="SSF51126">
    <property type="entry name" value="Pectin lyase-like"/>
    <property type="match status" value="1"/>
</dbReference>
<dbReference type="OrthoDB" id="8660908at2"/>
<dbReference type="PANTHER" id="PTHR40088:SF1">
    <property type="entry name" value="PECTATE LYASE PEL9"/>
    <property type="match status" value="1"/>
</dbReference>
<comment type="subcellular location">
    <subcellularLocation>
        <location evidence="2">Secreted</location>
    </subcellularLocation>
</comment>
<organism evidence="11 12">
    <name type="scientific">Blastopirellula marina</name>
    <dbReference type="NCBI Taxonomy" id="124"/>
    <lineage>
        <taxon>Bacteria</taxon>
        <taxon>Pseudomonadati</taxon>
        <taxon>Planctomycetota</taxon>
        <taxon>Planctomycetia</taxon>
        <taxon>Pirellulales</taxon>
        <taxon>Pirellulaceae</taxon>
        <taxon>Blastopirellula</taxon>
    </lineage>
</organism>
<keyword evidence="3" id="KW-0964">Secreted</keyword>
<evidence type="ECO:0000256" key="6">
    <source>
        <dbReference type="ARBA" id="ARBA00022837"/>
    </source>
</evidence>
<evidence type="ECO:0000256" key="1">
    <source>
        <dbReference type="ARBA" id="ARBA00001913"/>
    </source>
</evidence>
<dbReference type="GO" id="GO:0046872">
    <property type="term" value="F:metal ion binding"/>
    <property type="evidence" value="ECO:0007669"/>
    <property type="project" value="UniProtKB-KW"/>
</dbReference>
<feature type="signal peptide" evidence="9">
    <location>
        <begin position="1"/>
        <end position="23"/>
    </location>
</feature>
<dbReference type="InterPro" id="IPR053868">
    <property type="entry name" value="Pel9A-like_beta_helix"/>
</dbReference>
<evidence type="ECO:0000256" key="3">
    <source>
        <dbReference type="ARBA" id="ARBA00022525"/>
    </source>
</evidence>
<keyword evidence="4" id="KW-0479">Metal-binding</keyword>
<dbReference type="Pfam" id="PF22842">
    <property type="entry name" value="Pel9A-like_beta_helix"/>
    <property type="match status" value="1"/>
</dbReference>
<comment type="similarity">
    <text evidence="8">Belongs to the polysaccharide lyase 9 family.</text>
</comment>
<evidence type="ECO:0000256" key="5">
    <source>
        <dbReference type="ARBA" id="ARBA00022729"/>
    </source>
</evidence>
<keyword evidence="7 11" id="KW-0456">Lyase</keyword>
<dbReference type="Gene3D" id="2.160.20.10">
    <property type="entry name" value="Single-stranded right-handed beta-helix, Pectin lyase-like"/>
    <property type="match status" value="1"/>
</dbReference>
<keyword evidence="6" id="KW-0106">Calcium</keyword>
<dbReference type="GO" id="GO:0005576">
    <property type="term" value="C:extracellular region"/>
    <property type="evidence" value="ECO:0007669"/>
    <property type="project" value="UniProtKB-SubCell"/>
</dbReference>
<accession>A0A2S8FQM8</accession>
<evidence type="ECO:0000256" key="8">
    <source>
        <dbReference type="ARBA" id="ARBA00038263"/>
    </source>
</evidence>
<dbReference type="InterPro" id="IPR012334">
    <property type="entry name" value="Pectin_lyas_fold"/>
</dbReference>